<accession>A0A1I2GRG8</accession>
<reference evidence="10 11" key="1">
    <citation type="submission" date="2016-10" db="EMBL/GenBank/DDBJ databases">
        <authorList>
            <person name="de Groot N.N."/>
        </authorList>
    </citation>
    <scope>NUCLEOTIDE SEQUENCE [LARGE SCALE GENOMIC DNA]</scope>
    <source>
        <strain evidence="10 11">CGMCC 1.9156</strain>
    </source>
</reference>
<dbReference type="PANTHER" id="PTHR30069:SF29">
    <property type="entry name" value="HEMOGLOBIN AND HEMOGLOBIN-HAPTOGLOBIN-BINDING PROTEIN 1-RELATED"/>
    <property type="match status" value="1"/>
</dbReference>
<dbReference type="Proteomes" id="UP000198964">
    <property type="component" value="Unassembled WGS sequence"/>
</dbReference>
<evidence type="ECO:0000256" key="3">
    <source>
        <dbReference type="ARBA" id="ARBA00022729"/>
    </source>
</evidence>
<dbReference type="SMART" id="SM00965">
    <property type="entry name" value="STN"/>
    <property type="match status" value="1"/>
</dbReference>
<dbReference type="NCBIfam" id="TIGR04057">
    <property type="entry name" value="SusC_RagA_signa"/>
    <property type="match status" value="1"/>
</dbReference>
<dbReference type="AlphaFoldDB" id="A0A1I2GRG8"/>
<evidence type="ECO:0000256" key="1">
    <source>
        <dbReference type="ARBA" id="ARBA00022448"/>
    </source>
</evidence>
<evidence type="ECO:0000256" key="4">
    <source>
        <dbReference type="ARBA" id="ARBA00023004"/>
    </source>
</evidence>
<keyword evidence="8" id="KW-0798">TonB box</keyword>
<gene>
    <name evidence="10" type="ORF">SAMN05216283_10374</name>
</gene>
<sequence>MKKNELNGLSLRKNLRKALRIMKLTTVLLLVFVFQTFAVVGYAQRTQLTLNMKNTSVEDALYEIEQQSDYVFLYNRDLIDVSRKSNLKVKNAKIETVLTQLFEDTNVGYQIIDRQVVLSVKSVLQQNRTVTGKVTDSSGQSLPGVTVVVKGTTRGTISDFEGNYAIDNVPADGVLVFSFVGMRTQEIVIGNQMRFNVTMAEDAIGIEEVVAVGYGTQKKINLTGAVAHISSEDIENKPVTSVGEALQGVIPNLNVSVSDGSPGTTPKFNIRGGTSFGKKPNSNDLEFKLGEPLVLVDGVEMDLNQLNPEDIESVSVLKDAASAAIYGARAAYGVMLVTTKKGGDGGKTRFNYSNSFQWKSPTAVPDLLDAYTIEYARIKAVELENKTPSSDALLKRDKVRAYMDNPGTEPIYYMNSGGHIVWVGNTDVYGEALQDFSPTQQHNLSVSGGTAKTGYYGSIGYQQQDGIYRINTDKSKRYNVMLNLNSEVNSWLSMDLKTSYSNWSYQEPVKPAGKGGWWIAMSQNPERNINMPIKTPEDSPVGEMYTDNILSFMDYGSSNQTKKETTVLSSSVTINPLKNWNIKGEASYKSYNYNRKQAIPLLTRIEFKWDAPTTVHTDPSSITRYYTHTNQYTLNAFTDYSFTVDKHNAYMLVGFNQEWYEYDYLMGKGEDILTPNIPFISQTLGNEYASDAASEWALRGGFYRIKYDYEGKYLLESNGRYDGTSRFPKDSRFKFFASFSGAWRVSSEPFAEFMKPVVNDLKLRASYGSLGNQNVSNYLYIPSYGSIAEVKHMFGGMRPMGVTPPGLVDPDLTWETATTVDFGADITVFDKLAVNFDWYQRKTRDILVAGDKFPAVVGTGAPTKNSGELTTKGWDMTIQWNDKLSNGLRYNVSLVLSDYQTEITKFGGNPNKLLSGLYEGQMMGEIWGFETEGIFQSQEEIDVAPDQSDISSGIWYPGDVRYKNLDEDDTKIGYGSSTVDDPGDRKIIGNSTPRYRFGINSNLAFKNFDLNIFLQGVAKRDYWISNKLFWGQIASGTGTWEVYNNSWTPDRRDALYPAYKAKGANIQPQTRFLQNAAYMRIKNVTIGYTLPVSVLQKLEISKLRVYASGNNLFSFSKLPDVYDPELLSADYPILRTYAIGFQLTF</sequence>
<keyword evidence="4" id="KW-0408">Iron</keyword>
<keyword evidence="7" id="KW-0812">Transmembrane</keyword>
<dbReference type="PANTHER" id="PTHR30069">
    <property type="entry name" value="TONB-DEPENDENT OUTER MEMBRANE RECEPTOR"/>
    <property type="match status" value="1"/>
</dbReference>
<dbReference type="PROSITE" id="PS52016">
    <property type="entry name" value="TONB_DEPENDENT_REC_3"/>
    <property type="match status" value="1"/>
</dbReference>
<dbReference type="InterPro" id="IPR012910">
    <property type="entry name" value="Plug_dom"/>
</dbReference>
<keyword evidence="6 7" id="KW-0998">Cell outer membrane</keyword>
<dbReference type="NCBIfam" id="TIGR04056">
    <property type="entry name" value="OMP_RagA_SusC"/>
    <property type="match status" value="1"/>
</dbReference>
<dbReference type="STRING" id="655355.SAMN05216283_10374"/>
<dbReference type="RefSeq" id="WP_093919502.1">
    <property type="nucleotide sequence ID" value="NZ_FONW01000003.1"/>
</dbReference>
<dbReference type="InterPro" id="IPR023997">
    <property type="entry name" value="TonB-dep_OMP_SusC/RagA_CS"/>
</dbReference>
<evidence type="ECO:0000259" key="9">
    <source>
        <dbReference type="SMART" id="SM00965"/>
    </source>
</evidence>
<keyword evidence="5 7" id="KW-0472">Membrane</keyword>
<keyword evidence="3" id="KW-0732">Signal</keyword>
<dbReference type="GO" id="GO:0009279">
    <property type="term" value="C:cell outer membrane"/>
    <property type="evidence" value="ECO:0007669"/>
    <property type="project" value="UniProtKB-SubCell"/>
</dbReference>
<dbReference type="GO" id="GO:0044718">
    <property type="term" value="P:siderophore transmembrane transport"/>
    <property type="evidence" value="ECO:0007669"/>
    <property type="project" value="TreeGrafter"/>
</dbReference>
<keyword evidence="11" id="KW-1185">Reference proteome</keyword>
<organism evidence="10 11">
    <name type="scientific">Sunxiuqinia elliptica</name>
    <dbReference type="NCBI Taxonomy" id="655355"/>
    <lineage>
        <taxon>Bacteria</taxon>
        <taxon>Pseudomonadati</taxon>
        <taxon>Bacteroidota</taxon>
        <taxon>Bacteroidia</taxon>
        <taxon>Marinilabiliales</taxon>
        <taxon>Prolixibacteraceae</taxon>
        <taxon>Sunxiuqinia</taxon>
    </lineage>
</organism>
<protein>
    <submittedName>
        <fullName evidence="10">TonB-linked outer membrane protein, SusC/RagA family</fullName>
    </submittedName>
</protein>
<dbReference type="Gene3D" id="2.170.130.10">
    <property type="entry name" value="TonB-dependent receptor, plug domain"/>
    <property type="match status" value="1"/>
</dbReference>
<dbReference type="InterPro" id="IPR000531">
    <property type="entry name" value="Beta-barrel_TonB"/>
</dbReference>
<dbReference type="InterPro" id="IPR008969">
    <property type="entry name" value="CarboxyPept-like_regulatory"/>
</dbReference>
<dbReference type="SUPFAM" id="SSF56935">
    <property type="entry name" value="Porins"/>
    <property type="match status" value="1"/>
</dbReference>
<dbReference type="EMBL" id="FONW01000003">
    <property type="protein sequence ID" value="SFF19619.1"/>
    <property type="molecule type" value="Genomic_DNA"/>
</dbReference>
<dbReference type="Pfam" id="PF13715">
    <property type="entry name" value="CarbopepD_reg_2"/>
    <property type="match status" value="1"/>
</dbReference>
<evidence type="ECO:0000256" key="8">
    <source>
        <dbReference type="RuleBase" id="RU003357"/>
    </source>
</evidence>
<dbReference type="Pfam" id="PF00593">
    <property type="entry name" value="TonB_dep_Rec_b-barrel"/>
    <property type="match status" value="1"/>
</dbReference>
<dbReference type="InterPro" id="IPR023996">
    <property type="entry name" value="TonB-dep_OMP_SusC/RagA"/>
</dbReference>
<evidence type="ECO:0000313" key="10">
    <source>
        <dbReference type="EMBL" id="SFF19619.1"/>
    </source>
</evidence>
<evidence type="ECO:0000256" key="2">
    <source>
        <dbReference type="ARBA" id="ARBA00022496"/>
    </source>
</evidence>
<evidence type="ECO:0000313" key="11">
    <source>
        <dbReference type="Proteomes" id="UP000198964"/>
    </source>
</evidence>
<dbReference type="Pfam" id="PF07715">
    <property type="entry name" value="Plug"/>
    <property type="match status" value="1"/>
</dbReference>
<evidence type="ECO:0000256" key="5">
    <source>
        <dbReference type="ARBA" id="ARBA00023136"/>
    </source>
</evidence>
<keyword evidence="2" id="KW-0406">Ion transport</keyword>
<keyword evidence="1 7" id="KW-0813">Transport</keyword>
<comment type="subcellular location">
    <subcellularLocation>
        <location evidence="7">Cell outer membrane</location>
        <topology evidence="7">Multi-pass membrane protein</topology>
    </subcellularLocation>
</comment>
<dbReference type="InterPro" id="IPR037066">
    <property type="entry name" value="Plug_dom_sf"/>
</dbReference>
<feature type="domain" description="Secretin/TonB short N-terminal" evidence="9">
    <location>
        <begin position="70"/>
        <end position="121"/>
    </location>
</feature>
<dbReference type="Pfam" id="PF07660">
    <property type="entry name" value="STN"/>
    <property type="match status" value="1"/>
</dbReference>
<keyword evidence="7" id="KW-1134">Transmembrane beta strand</keyword>
<dbReference type="Gene3D" id="2.60.40.1120">
    <property type="entry name" value="Carboxypeptidase-like, regulatory domain"/>
    <property type="match status" value="1"/>
</dbReference>
<evidence type="ECO:0000256" key="7">
    <source>
        <dbReference type="PROSITE-ProRule" id="PRU01360"/>
    </source>
</evidence>
<comment type="similarity">
    <text evidence="7 8">Belongs to the TonB-dependent receptor family.</text>
</comment>
<keyword evidence="2" id="KW-0410">Iron transport</keyword>
<dbReference type="GO" id="GO:0015344">
    <property type="term" value="F:siderophore uptake transmembrane transporter activity"/>
    <property type="evidence" value="ECO:0007669"/>
    <property type="project" value="TreeGrafter"/>
</dbReference>
<dbReference type="SUPFAM" id="SSF49464">
    <property type="entry name" value="Carboxypeptidase regulatory domain-like"/>
    <property type="match status" value="1"/>
</dbReference>
<evidence type="ECO:0000256" key="6">
    <source>
        <dbReference type="ARBA" id="ARBA00023237"/>
    </source>
</evidence>
<name>A0A1I2GRG8_9BACT</name>
<dbReference type="InterPro" id="IPR039426">
    <property type="entry name" value="TonB-dep_rcpt-like"/>
</dbReference>
<proteinExistence type="inferred from homology"/>
<dbReference type="InterPro" id="IPR011662">
    <property type="entry name" value="Secretin/TonB_short_N"/>
</dbReference>